<keyword evidence="1" id="KW-0812">Transmembrane</keyword>
<dbReference type="PROSITE" id="PS50041">
    <property type="entry name" value="C_TYPE_LECTIN_2"/>
    <property type="match status" value="1"/>
</dbReference>
<dbReference type="PROSITE" id="PS50234">
    <property type="entry name" value="VWFA"/>
    <property type="match status" value="2"/>
</dbReference>
<evidence type="ECO:0000313" key="5">
    <source>
        <dbReference type="Proteomes" id="UP000683360"/>
    </source>
</evidence>
<evidence type="ECO:0000256" key="1">
    <source>
        <dbReference type="SAM" id="Phobius"/>
    </source>
</evidence>
<dbReference type="Proteomes" id="UP000683360">
    <property type="component" value="Unassembled WGS sequence"/>
</dbReference>
<dbReference type="InterPro" id="IPR036465">
    <property type="entry name" value="vWFA_dom_sf"/>
</dbReference>
<sequence length="560" mass="63718">MKKSIDYSVMITSILAFFVMGVAGAWEEHNGKLYLLLKNHQNVIKKTWENAVVMCEKEDAILFSPTAHMNRWTIAFLKRNGIENSWIGINDKCTEANWIWSDGSPVNKTDWQWAKNEPNNKNVENCGQIYKDSTWNDLPCNDNTVKLPVICQKCKPCDSNDNNTTCSNETSIDNLFCDGVHRIQRNLCKPDCRPGPADILFMIDTSASIEGRLNRTIDIMTNIVSKLPIGPKDFQIALMKYSYNPTLVFNFVQYTDIQSITSGFDDINNSNGPTNTGKALQKADEIFYDKTSGSRISVYKYIILIYDGLSSDRMKTMTEAKKMREKRIKIFSVGIGNAVSHEEILNIAYSEYYAFNHIHLDDIYNQLIQDSIDVSCTVCVRNTEADIIILLDVQKNQSNIVFQYRHKAIEKFLKVLNNDRSNKRVGMIAYSDHADYIFKLSWLNNVDKLIGDANNVDIDKVSVESNLSHTLQFVGVDAFSNSNGGRTSSRKIVMMFSSLTSDYSADIKDQILNLNKSDIEVIGVATGHDEAILNHYTKILWIRVSYCLYLMTRVVIHLFV</sequence>
<protein>
    <recommendedName>
        <fullName evidence="6">COL6A</fullName>
    </recommendedName>
</protein>
<dbReference type="InterPro" id="IPR016187">
    <property type="entry name" value="CTDL_fold"/>
</dbReference>
<dbReference type="Gene3D" id="3.10.100.10">
    <property type="entry name" value="Mannose-Binding Protein A, subunit A"/>
    <property type="match status" value="1"/>
</dbReference>
<gene>
    <name evidence="4" type="ORF">MEDL_26044</name>
</gene>
<accession>A0A8S3RU27</accession>
<dbReference type="EMBL" id="CAJPWZ010001286">
    <property type="protein sequence ID" value="CAG2212049.1"/>
    <property type="molecule type" value="Genomic_DNA"/>
</dbReference>
<feature type="domain" description="C-type lectin" evidence="2">
    <location>
        <begin position="29"/>
        <end position="141"/>
    </location>
</feature>
<dbReference type="CDD" id="cd00037">
    <property type="entry name" value="CLECT"/>
    <property type="match status" value="1"/>
</dbReference>
<dbReference type="OrthoDB" id="6132182at2759"/>
<reference evidence="4" key="1">
    <citation type="submission" date="2021-03" db="EMBL/GenBank/DDBJ databases">
        <authorList>
            <person name="Bekaert M."/>
        </authorList>
    </citation>
    <scope>NUCLEOTIDE SEQUENCE</scope>
</reference>
<dbReference type="SMART" id="SM00034">
    <property type="entry name" value="CLECT"/>
    <property type="match status" value="1"/>
</dbReference>
<dbReference type="AlphaFoldDB" id="A0A8S3RU27"/>
<dbReference type="Pfam" id="PF00059">
    <property type="entry name" value="Lectin_C"/>
    <property type="match status" value="1"/>
</dbReference>
<dbReference type="InterPro" id="IPR052229">
    <property type="entry name" value="Collagen-VI/PIF"/>
</dbReference>
<feature type="domain" description="VWFA" evidence="3">
    <location>
        <begin position="198"/>
        <end position="372"/>
    </location>
</feature>
<dbReference type="SUPFAM" id="SSF56436">
    <property type="entry name" value="C-type lectin-like"/>
    <property type="match status" value="1"/>
</dbReference>
<dbReference type="Gene3D" id="3.40.50.410">
    <property type="entry name" value="von Willebrand factor, type A domain"/>
    <property type="match status" value="2"/>
</dbReference>
<evidence type="ECO:0000313" key="4">
    <source>
        <dbReference type="EMBL" id="CAG2212049.1"/>
    </source>
</evidence>
<feature type="domain" description="VWFA" evidence="3">
    <location>
        <begin position="386"/>
        <end position="560"/>
    </location>
</feature>
<evidence type="ECO:0008006" key="6">
    <source>
        <dbReference type="Google" id="ProtNLM"/>
    </source>
</evidence>
<keyword evidence="1" id="KW-0472">Membrane</keyword>
<evidence type="ECO:0000259" key="2">
    <source>
        <dbReference type="PROSITE" id="PS50041"/>
    </source>
</evidence>
<feature type="transmembrane region" description="Helical" evidence="1">
    <location>
        <begin position="7"/>
        <end position="26"/>
    </location>
</feature>
<dbReference type="InterPro" id="IPR001304">
    <property type="entry name" value="C-type_lectin-like"/>
</dbReference>
<evidence type="ECO:0000259" key="3">
    <source>
        <dbReference type="PROSITE" id="PS50234"/>
    </source>
</evidence>
<organism evidence="4 5">
    <name type="scientific">Mytilus edulis</name>
    <name type="common">Blue mussel</name>
    <dbReference type="NCBI Taxonomy" id="6550"/>
    <lineage>
        <taxon>Eukaryota</taxon>
        <taxon>Metazoa</taxon>
        <taxon>Spiralia</taxon>
        <taxon>Lophotrochozoa</taxon>
        <taxon>Mollusca</taxon>
        <taxon>Bivalvia</taxon>
        <taxon>Autobranchia</taxon>
        <taxon>Pteriomorphia</taxon>
        <taxon>Mytilida</taxon>
        <taxon>Mytiloidea</taxon>
        <taxon>Mytilidae</taxon>
        <taxon>Mytilinae</taxon>
        <taxon>Mytilus</taxon>
    </lineage>
</organism>
<dbReference type="SUPFAM" id="SSF53300">
    <property type="entry name" value="vWA-like"/>
    <property type="match status" value="2"/>
</dbReference>
<proteinExistence type="predicted"/>
<dbReference type="SMART" id="SM00327">
    <property type="entry name" value="VWA"/>
    <property type="match status" value="2"/>
</dbReference>
<dbReference type="InterPro" id="IPR002035">
    <property type="entry name" value="VWF_A"/>
</dbReference>
<keyword evidence="1" id="KW-1133">Transmembrane helix</keyword>
<dbReference type="InterPro" id="IPR016186">
    <property type="entry name" value="C-type_lectin-like/link_sf"/>
</dbReference>
<dbReference type="PANTHER" id="PTHR22588">
    <property type="entry name" value="VWFA DOMAIN-CONTAINING PROTEIN"/>
    <property type="match status" value="1"/>
</dbReference>
<dbReference type="Pfam" id="PF00092">
    <property type="entry name" value="VWA"/>
    <property type="match status" value="2"/>
</dbReference>
<dbReference type="PANTHER" id="PTHR22588:SF3">
    <property type="entry name" value="VWFA DOMAIN-CONTAINING PROTEIN"/>
    <property type="match status" value="1"/>
</dbReference>
<comment type="caution">
    <text evidence="4">The sequence shown here is derived from an EMBL/GenBank/DDBJ whole genome shotgun (WGS) entry which is preliminary data.</text>
</comment>
<name>A0A8S3RU27_MYTED</name>
<keyword evidence="5" id="KW-1185">Reference proteome</keyword>